<evidence type="ECO:0000313" key="2">
    <source>
        <dbReference type="Proteomes" id="UP000789396"/>
    </source>
</evidence>
<gene>
    <name evidence="1" type="ORF">RFULGI_LOCUS1983</name>
</gene>
<dbReference type="EMBL" id="CAJVPZ010001372">
    <property type="protein sequence ID" value="CAG8490987.1"/>
    <property type="molecule type" value="Genomic_DNA"/>
</dbReference>
<dbReference type="AlphaFoldDB" id="A0A9N8WIT8"/>
<protein>
    <submittedName>
        <fullName evidence="1">6202_t:CDS:1</fullName>
    </submittedName>
</protein>
<name>A0A9N8WIT8_9GLOM</name>
<evidence type="ECO:0000313" key="1">
    <source>
        <dbReference type="EMBL" id="CAG8490987.1"/>
    </source>
</evidence>
<dbReference type="Proteomes" id="UP000789396">
    <property type="component" value="Unassembled WGS sequence"/>
</dbReference>
<organism evidence="1 2">
    <name type="scientific">Racocetra fulgida</name>
    <dbReference type="NCBI Taxonomy" id="60492"/>
    <lineage>
        <taxon>Eukaryota</taxon>
        <taxon>Fungi</taxon>
        <taxon>Fungi incertae sedis</taxon>
        <taxon>Mucoromycota</taxon>
        <taxon>Glomeromycotina</taxon>
        <taxon>Glomeromycetes</taxon>
        <taxon>Diversisporales</taxon>
        <taxon>Gigasporaceae</taxon>
        <taxon>Racocetra</taxon>
    </lineage>
</organism>
<comment type="caution">
    <text evidence="1">The sequence shown here is derived from an EMBL/GenBank/DDBJ whole genome shotgun (WGS) entry which is preliminary data.</text>
</comment>
<proteinExistence type="predicted"/>
<accession>A0A9N8WIT8</accession>
<keyword evidence="2" id="KW-1185">Reference proteome</keyword>
<reference evidence="1" key="1">
    <citation type="submission" date="2021-06" db="EMBL/GenBank/DDBJ databases">
        <authorList>
            <person name="Kallberg Y."/>
            <person name="Tangrot J."/>
            <person name="Rosling A."/>
        </authorList>
    </citation>
    <scope>NUCLEOTIDE SEQUENCE</scope>
    <source>
        <strain evidence="1">IN212</strain>
    </source>
</reference>
<sequence>MNLSGAAEQLVLKAALVLVTSVLDPKFLSRATGLDPEYKTASDTKYVSGVSEVAASDTKCESELVALNKNIY</sequence>